<organism evidence="1 2">
    <name type="scientific">Rhodoplanes azumiensis</name>
    <dbReference type="NCBI Taxonomy" id="1897628"/>
    <lineage>
        <taxon>Bacteria</taxon>
        <taxon>Pseudomonadati</taxon>
        <taxon>Pseudomonadota</taxon>
        <taxon>Alphaproteobacteria</taxon>
        <taxon>Hyphomicrobiales</taxon>
        <taxon>Nitrobacteraceae</taxon>
        <taxon>Rhodoplanes</taxon>
    </lineage>
</organism>
<accession>A0ABW5ADV9</accession>
<evidence type="ECO:0000313" key="1">
    <source>
        <dbReference type="EMBL" id="MFD2181093.1"/>
    </source>
</evidence>
<proteinExistence type="predicted"/>
<dbReference type="RefSeq" id="WP_378476287.1">
    <property type="nucleotide sequence ID" value="NZ_JBHUIW010000002.1"/>
</dbReference>
<reference evidence="2" key="1">
    <citation type="journal article" date="2019" name="Int. J. Syst. Evol. Microbiol.">
        <title>The Global Catalogue of Microorganisms (GCM) 10K type strain sequencing project: providing services to taxonomists for standard genome sequencing and annotation.</title>
        <authorList>
            <consortium name="The Broad Institute Genomics Platform"/>
            <consortium name="The Broad Institute Genome Sequencing Center for Infectious Disease"/>
            <person name="Wu L."/>
            <person name="Ma J."/>
        </authorList>
    </citation>
    <scope>NUCLEOTIDE SEQUENCE [LARGE SCALE GENOMIC DNA]</scope>
    <source>
        <strain evidence="2">CGMCC 1.6774</strain>
    </source>
</reference>
<evidence type="ECO:0000313" key="2">
    <source>
        <dbReference type="Proteomes" id="UP001597314"/>
    </source>
</evidence>
<evidence type="ECO:0008006" key="3">
    <source>
        <dbReference type="Google" id="ProtNLM"/>
    </source>
</evidence>
<comment type="caution">
    <text evidence="1">The sequence shown here is derived from an EMBL/GenBank/DDBJ whole genome shotgun (WGS) entry which is preliminary data.</text>
</comment>
<protein>
    <recommendedName>
        <fullName evidence="3">Glycosyl transferase family 2</fullName>
    </recommendedName>
</protein>
<dbReference type="EMBL" id="JBHUIW010000002">
    <property type="protein sequence ID" value="MFD2181093.1"/>
    <property type="molecule type" value="Genomic_DNA"/>
</dbReference>
<keyword evidence="2" id="KW-1185">Reference proteome</keyword>
<sequence length="302" mass="33364">MPRPLSDYSLREWGRLRPLLHAVKTRRYRLVDAAYRRQPETAGDAGAIARSIAGRNVLITIAFADPESIRWQIALVRHYVPSAVHVIVDNSPNPEVAERIRTVVTEAGIPYLHLPPNPWTGKEPSRSHGAALNWTWHNLIRAGAPAAFGFIDDDLFPTAPDDPFAPLATHQVCGPIRRVAPRWFLWAGFCVFRYDAVAHLPLDFGQDWFVGLDTGGANWDPLYSRIDPAAVCEIESRWVAFKPGIDWKDGPLQWCGTWLHEVGLMGRPDLFEEKRRTVVALIAPHLAAAGALPASAGAAAAG</sequence>
<dbReference type="Proteomes" id="UP001597314">
    <property type="component" value="Unassembled WGS sequence"/>
</dbReference>
<name>A0ABW5ADV9_9BRAD</name>
<gene>
    <name evidence="1" type="ORF">ACFSOX_02920</name>
</gene>